<dbReference type="Proteomes" id="UP000504606">
    <property type="component" value="Unplaced"/>
</dbReference>
<dbReference type="GeneID" id="113208356"/>
<feature type="signal peptide" evidence="1">
    <location>
        <begin position="1"/>
        <end position="19"/>
    </location>
</feature>
<feature type="chain" id="PRO_5027087997" evidence="1">
    <location>
        <begin position="20"/>
        <end position="192"/>
    </location>
</feature>
<dbReference type="RefSeq" id="XP_026281095.1">
    <property type="nucleotide sequence ID" value="XM_026425310.2"/>
</dbReference>
<evidence type="ECO:0000313" key="3">
    <source>
        <dbReference type="RefSeq" id="XP_026281095.1"/>
    </source>
</evidence>
<sequence>MLPPTLVVLALMSHSGILGKAINSIMGPYIFYLERMYACEPQKQALPWRWYFRTTRFNPYKPREPQLLTGNMTGDAAVDDSCSGKIKAAVWSNNQWKENAFVFAFKNRVCTSLKENVPSVWDLFFKSREEKGDVGCTIKTGFYEYDNVPLRLVFPKVPVLTYGRYRVTVTASKAGDLYHCMEAEGRVTPKVN</sequence>
<dbReference type="AlphaFoldDB" id="A0A6J1SP36"/>
<evidence type="ECO:0000313" key="2">
    <source>
        <dbReference type="Proteomes" id="UP000504606"/>
    </source>
</evidence>
<name>A0A6J1SP36_FRAOC</name>
<dbReference type="KEGG" id="foc:113208356"/>
<protein>
    <submittedName>
        <fullName evidence="3">Uncharacterized protein LOC113208356</fullName>
    </submittedName>
</protein>
<accession>A0A6J1SP36</accession>
<evidence type="ECO:0000256" key="1">
    <source>
        <dbReference type="SAM" id="SignalP"/>
    </source>
</evidence>
<proteinExistence type="predicted"/>
<reference evidence="3" key="1">
    <citation type="submission" date="2025-08" db="UniProtKB">
        <authorList>
            <consortium name="RefSeq"/>
        </authorList>
    </citation>
    <scope>IDENTIFICATION</scope>
    <source>
        <tissue evidence="3">Whole organism</tissue>
    </source>
</reference>
<keyword evidence="2" id="KW-1185">Reference proteome</keyword>
<gene>
    <name evidence="3" type="primary">LOC113208356</name>
</gene>
<dbReference type="OrthoDB" id="6613763at2759"/>
<keyword evidence="1" id="KW-0732">Signal</keyword>
<organism evidence="2 3">
    <name type="scientific">Frankliniella occidentalis</name>
    <name type="common">Western flower thrips</name>
    <name type="synonym">Euthrips occidentalis</name>
    <dbReference type="NCBI Taxonomy" id="133901"/>
    <lineage>
        <taxon>Eukaryota</taxon>
        <taxon>Metazoa</taxon>
        <taxon>Ecdysozoa</taxon>
        <taxon>Arthropoda</taxon>
        <taxon>Hexapoda</taxon>
        <taxon>Insecta</taxon>
        <taxon>Pterygota</taxon>
        <taxon>Neoptera</taxon>
        <taxon>Paraneoptera</taxon>
        <taxon>Thysanoptera</taxon>
        <taxon>Terebrantia</taxon>
        <taxon>Thripoidea</taxon>
        <taxon>Thripidae</taxon>
        <taxon>Frankliniella</taxon>
    </lineage>
</organism>